<dbReference type="SUPFAM" id="SSF47384">
    <property type="entry name" value="Homodimeric domain of signal transducing histidine kinase"/>
    <property type="match status" value="1"/>
</dbReference>
<dbReference type="SUPFAM" id="SSF52172">
    <property type="entry name" value="CheY-like"/>
    <property type="match status" value="1"/>
</dbReference>
<dbReference type="SUPFAM" id="SSF55785">
    <property type="entry name" value="PYP-like sensor domain (PAS domain)"/>
    <property type="match status" value="2"/>
</dbReference>
<dbReference type="RefSeq" id="WP_346242956.1">
    <property type="nucleotide sequence ID" value="NZ_JAZHYP010000013.1"/>
</dbReference>
<keyword evidence="9" id="KW-0547">Nucleotide-binding</keyword>
<dbReference type="CDD" id="cd00082">
    <property type="entry name" value="HisKA"/>
    <property type="match status" value="1"/>
</dbReference>
<dbReference type="CDD" id="cd17546">
    <property type="entry name" value="REC_hyHK_CKI1_RcsC-like"/>
    <property type="match status" value="1"/>
</dbReference>
<dbReference type="PROSITE" id="PS50110">
    <property type="entry name" value="RESPONSE_REGULATORY"/>
    <property type="match status" value="1"/>
</dbReference>
<dbReference type="InterPro" id="IPR003594">
    <property type="entry name" value="HATPase_dom"/>
</dbReference>
<dbReference type="SUPFAM" id="SSF55874">
    <property type="entry name" value="ATPase domain of HSP90 chaperone/DNA topoisomerase II/histidine kinase"/>
    <property type="match status" value="1"/>
</dbReference>
<gene>
    <name evidence="9" type="ORF">VP395_15570</name>
</gene>
<dbReference type="InterPro" id="IPR005467">
    <property type="entry name" value="His_kinase_dom"/>
</dbReference>
<keyword evidence="5" id="KW-0418">Kinase</keyword>
<evidence type="ECO:0000256" key="6">
    <source>
        <dbReference type="PROSITE-ProRule" id="PRU00169"/>
    </source>
</evidence>
<feature type="domain" description="Response regulatory" evidence="8">
    <location>
        <begin position="546"/>
        <end position="661"/>
    </location>
</feature>
<dbReference type="InterPro" id="IPR000014">
    <property type="entry name" value="PAS"/>
</dbReference>
<comment type="catalytic activity">
    <reaction evidence="1">
        <text>ATP + protein L-histidine = ADP + protein N-phospho-L-histidine.</text>
        <dbReference type="EC" id="2.7.13.3"/>
    </reaction>
</comment>
<dbReference type="InterPro" id="IPR036890">
    <property type="entry name" value="HATPase_C_sf"/>
</dbReference>
<evidence type="ECO:0000313" key="10">
    <source>
        <dbReference type="Proteomes" id="UP001416393"/>
    </source>
</evidence>
<organism evidence="9 10">
    <name type="scientific">Mariniflexile soesokkakense</name>
    <dbReference type="NCBI Taxonomy" id="1343160"/>
    <lineage>
        <taxon>Bacteria</taxon>
        <taxon>Pseudomonadati</taxon>
        <taxon>Bacteroidota</taxon>
        <taxon>Flavobacteriia</taxon>
        <taxon>Flavobacteriales</taxon>
        <taxon>Flavobacteriaceae</taxon>
        <taxon>Mariniflexile</taxon>
    </lineage>
</organism>
<dbReference type="SMART" id="SM00388">
    <property type="entry name" value="HisKA"/>
    <property type="match status" value="1"/>
</dbReference>
<dbReference type="Proteomes" id="UP001416393">
    <property type="component" value="Unassembled WGS sequence"/>
</dbReference>
<dbReference type="SMART" id="SM00091">
    <property type="entry name" value="PAS"/>
    <property type="match status" value="2"/>
</dbReference>
<dbReference type="Pfam" id="PF13188">
    <property type="entry name" value="PAS_8"/>
    <property type="match status" value="1"/>
</dbReference>
<dbReference type="InterPro" id="IPR004358">
    <property type="entry name" value="Sig_transdc_His_kin-like_C"/>
</dbReference>
<reference evidence="9 10" key="1">
    <citation type="submission" date="2024-01" db="EMBL/GenBank/DDBJ databases">
        <title>Mariniflexile litorale sp. nov., isolated from the shallow sediments of the Sea of Japan.</title>
        <authorList>
            <person name="Romanenko L."/>
            <person name="Bystritskaya E."/>
            <person name="Isaeva M."/>
        </authorList>
    </citation>
    <scope>NUCLEOTIDE SEQUENCE [LARGE SCALE GENOMIC DNA]</scope>
    <source>
        <strain evidence="9 10">KCTC 32427</strain>
    </source>
</reference>
<dbReference type="CDD" id="cd00130">
    <property type="entry name" value="PAS"/>
    <property type="match status" value="1"/>
</dbReference>
<evidence type="ECO:0000259" key="8">
    <source>
        <dbReference type="PROSITE" id="PS50110"/>
    </source>
</evidence>
<keyword evidence="10" id="KW-1185">Reference proteome</keyword>
<dbReference type="InterPro" id="IPR011006">
    <property type="entry name" value="CheY-like_superfamily"/>
</dbReference>
<evidence type="ECO:0000259" key="7">
    <source>
        <dbReference type="PROSITE" id="PS50109"/>
    </source>
</evidence>
<accession>A0ABV0AHY9</accession>
<dbReference type="Gene3D" id="3.30.565.10">
    <property type="entry name" value="Histidine kinase-like ATPase, C-terminal domain"/>
    <property type="match status" value="1"/>
</dbReference>
<dbReference type="Pfam" id="PF13426">
    <property type="entry name" value="PAS_9"/>
    <property type="match status" value="1"/>
</dbReference>
<evidence type="ECO:0000256" key="1">
    <source>
        <dbReference type="ARBA" id="ARBA00000085"/>
    </source>
</evidence>
<protein>
    <recommendedName>
        <fullName evidence="2">histidine kinase</fullName>
        <ecNumber evidence="2">2.7.13.3</ecNumber>
    </recommendedName>
</protein>
<dbReference type="Gene3D" id="3.40.50.2300">
    <property type="match status" value="1"/>
</dbReference>
<dbReference type="Gene3D" id="1.10.287.130">
    <property type="match status" value="1"/>
</dbReference>
<keyword evidence="3 6" id="KW-0597">Phosphoprotein</keyword>
<dbReference type="Gene3D" id="3.30.450.20">
    <property type="entry name" value="PAS domain"/>
    <property type="match status" value="2"/>
</dbReference>
<dbReference type="SMART" id="SM00448">
    <property type="entry name" value="REC"/>
    <property type="match status" value="1"/>
</dbReference>
<comment type="caution">
    <text evidence="9">The sequence shown here is derived from an EMBL/GenBank/DDBJ whole genome shotgun (WGS) entry which is preliminary data.</text>
</comment>
<dbReference type="PANTHER" id="PTHR43047">
    <property type="entry name" value="TWO-COMPONENT HISTIDINE PROTEIN KINASE"/>
    <property type="match status" value="1"/>
</dbReference>
<evidence type="ECO:0000313" key="9">
    <source>
        <dbReference type="EMBL" id="MEN3325155.1"/>
    </source>
</evidence>
<feature type="domain" description="Histidine kinase" evidence="7">
    <location>
        <begin position="303"/>
        <end position="523"/>
    </location>
</feature>
<sequence>MMDNEYGIVSQMGIEKATKKFEVLFEEMPEAFFLHNFRGNIKKANKKACEFFELTKENLETMNVTSFISNDVIDSFKSGLKNQIDEKQFRLETSYNSKKNTKVPVEITSRIIKLGKAGMILTGFRDITVRKHYENLLIEAKIQAECNENELKLIFDNSPSSIFIFDEKLNILRMNNKAVEKFKINSSEIGNLNIGELINFIISGCNSFHYNGNNASSLLNIFLETTKGIKFTKEEVQVSIKTDNLLIDKTFQVSTSLLNNNNHSVYLATIDDVTKRKKIEQDLLSAKEKAEESDRLKSAFIQNLHHEIRTPLNGILGFIDFFADDSYNFTIEEKRELIEVMHKSGDRLLKTINDLLEISKLESGIQKVNNEIFDLKTHLGHFIQEHQIKFHKSEIEFIYEIDSSLEKKMINTDKSKLFQTIQNFLDNAFKFTHKGIINLKFCAENDSLIIYVEDSGIGVAPEFHDLIFKPFWQVHKDLDRYYEGNGLGLAVSKKTVCTLGGELFMKSELGKGSTFIIKLPKAVVFREQQVSSNTITNKEVSLEGKTILICEDDKFNHIYLEAVLIREKCKLIHASNGIEAVELFKMNPAIDIVLMDLKIPEMNGFKASSRIKEIRSNIPIIAQSAFALDNDKQRAFKAGCIDYLTKPINSDLLIATITKYLSSSS</sequence>
<dbReference type="NCBIfam" id="TIGR00229">
    <property type="entry name" value="sensory_box"/>
    <property type="match status" value="1"/>
</dbReference>
<dbReference type="SMART" id="SM00387">
    <property type="entry name" value="HATPase_c"/>
    <property type="match status" value="1"/>
</dbReference>
<dbReference type="InterPro" id="IPR003661">
    <property type="entry name" value="HisK_dim/P_dom"/>
</dbReference>
<dbReference type="Pfam" id="PF02518">
    <property type="entry name" value="HATPase_c"/>
    <property type="match status" value="1"/>
</dbReference>
<proteinExistence type="predicted"/>
<dbReference type="InterPro" id="IPR035965">
    <property type="entry name" value="PAS-like_dom_sf"/>
</dbReference>
<dbReference type="GO" id="GO:0005524">
    <property type="term" value="F:ATP binding"/>
    <property type="evidence" value="ECO:0007669"/>
    <property type="project" value="UniProtKB-KW"/>
</dbReference>
<dbReference type="Pfam" id="PF00072">
    <property type="entry name" value="Response_reg"/>
    <property type="match status" value="1"/>
</dbReference>
<dbReference type="Pfam" id="PF00512">
    <property type="entry name" value="HisKA"/>
    <property type="match status" value="1"/>
</dbReference>
<dbReference type="PRINTS" id="PR00344">
    <property type="entry name" value="BCTRLSENSOR"/>
</dbReference>
<feature type="modified residue" description="4-aspartylphosphate" evidence="6">
    <location>
        <position position="596"/>
    </location>
</feature>
<name>A0ABV0AHY9_9FLAO</name>
<dbReference type="PROSITE" id="PS50109">
    <property type="entry name" value="HIS_KIN"/>
    <property type="match status" value="1"/>
</dbReference>
<dbReference type="EC" id="2.7.13.3" evidence="2"/>
<dbReference type="PANTHER" id="PTHR43047:SF64">
    <property type="entry name" value="HISTIDINE KINASE CONTAINING CHEY-HOMOLOGOUS RECEIVER DOMAIN AND PAS DOMAIN-RELATED"/>
    <property type="match status" value="1"/>
</dbReference>
<dbReference type="InterPro" id="IPR036097">
    <property type="entry name" value="HisK_dim/P_sf"/>
</dbReference>
<evidence type="ECO:0000256" key="5">
    <source>
        <dbReference type="ARBA" id="ARBA00022777"/>
    </source>
</evidence>
<keyword evidence="4" id="KW-0808">Transferase</keyword>
<dbReference type="EMBL" id="JAZHYP010000013">
    <property type="protein sequence ID" value="MEN3325155.1"/>
    <property type="molecule type" value="Genomic_DNA"/>
</dbReference>
<keyword evidence="9" id="KW-0067">ATP-binding</keyword>
<dbReference type="InterPro" id="IPR001789">
    <property type="entry name" value="Sig_transdc_resp-reg_receiver"/>
</dbReference>
<evidence type="ECO:0000256" key="4">
    <source>
        <dbReference type="ARBA" id="ARBA00022679"/>
    </source>
</evidence>
<evidence type="ECO:0000256" key="3">
    <source>
        <dbReference type="ARBA" id="ARBA00022553"/>
    </source>
</evidence>
<evidence type="ECO:0000256" key="2">
    <source>
        <dbReference type="ARBA" id="ARBA00012438"/>
    </source>
</evidence>